<evidence type="ECO:0000256" key="2">
    <source>
        <dbReference type="ARBA" id="ARBA00022980"/>
    </source>
</evidence>
<reference evidence="8" key="1">
    <citation type="submission" date="2016-04" db="EMBL/GenBank/DDBJ databases">
        <authorList>
            <person name="Antunes L.P."/>
            <person name="Martins L.F."/>
            <person name="Pereira R.V."/>
            <person name="Thomas A.M."/>
            <person name="Barbosa D."/>
            <person name="Nascimento L."/>
            <person name="Silva G.M."/>
            <person name="Condomitti G.W."/>
            <person name="Digiampietri L.A."/>
            <person name="Lombardi K.C."/>
            <person name="Ramos P.L."/>
            <person name="Quaggio R.B."/>
            <person name="Oliveira J.C."/>
            <person name="Pascon R.C."/>
            <person name="Cruz J.B."/>
            <person name="Silva A.M."/>
            <person name="Setubal J.C."/>
        </authorList>
    </citation>
    <scope>NUCLEOTIDE SEQUENCE [LARGE SCALE GENOMIC DNA]</scope>
</reference>
<dbReference type="AlphaFoldDB" id="A0A1Y2TAG2"/>
<evidence type="ECO:0000313" key="8">
    <source>
        <dbReference type="Proteomes" id="UP000194267"/>
    </source>
</evidence>
<dbReference type="PANTHER" id="PTHR12903">
    <property type="entry name" value="MITOCHONDRIAL RIBOSOMAL PROTEIN L24"/>
    <property type="match status" value="1"/>
</dbReference>
<comment type="similarity">
    <text evidence="1 5">Belongs to the universal ribosomal protein uL24 family.</text>
</comment>
<dbReference type="GO" id="GO:0019843">
    <property type="term" value="F:rRNA binding"/>
    <property type="evidence" value="ECO:0007669"/>
    <property type="project" value="UniProtKB-UniRule"/>
</dbReference>
<dbReference type="NCBIfam" id="TIGR01079">
    <property type="entry name" value="rplX_bact"/>
    <property type="match status" value="1"/>
</dbReference>
<dbReference type="InterPro" id="IPR003256">
    <property type="entry name" value="Ribosomal_uL24"/>
</dbReference>
<evidence type="ECO:0000259" key="6">
    <source>
        <dbReference type="SMART" id="SM00739"/>
    </source>
</evidence>
<comment type="function">
    <text evidence="5">One of two assembly initiator proteins, it binds directly to the 5'-end of the 23S rRNA, where it nucleates assembly of the 50S subunit.</text>
</comment>
<dbReference type="Pfam" id="PF17136">
    <property type="entry name" value="ribosomal_L24"/>
    <property type="match status" value="1"/>
</dbReference>
<dbReference type="Gene3D" id="2.30.30.30">
    <property type="match status" value="1"/>
</dbReference>
<accession>A0A1Y2TAG2</accession>
<evidence type="ECO:0000256" key="1">
    <source>
        <dbReference type="ARBA" id="ARBA00010618"/>
    </source>
</evidence>
<gene>
    <name evidence="5 7" type="primary">rplX</name>
    <name evidence="7" type="ORF">A6D92_00690</name>
</gene>
<dbReference type="SMART" id="SM00739">
    <property type="entry name" value="KOW"/>
    <property type="match status" value="1"/>
</dbReference>
<dbReference type="InterPro" id="IPR041988">
    <property type="entry name" value="Ribosomal_uL24_KOW"/>
</dbReference>
<evidence type="ECO:0000313" key="7">
    <source>
        <dbReference type="EMBL" id="OTA42223.1"/>
    </source>
</evidence>
<dbReference type="SUPFAM" id="SSF50104">
    <property type="entry name" value="Translation proteins SH3-like domain"/>
    <property type="match status" value="1"/>
</dbReference>
<comment type="caution">
    <text evidence="7">The sequence shown here is derived from an EMBL/GenBank/DDBJ whole genome shotgun (WGS) entry which is preliminary data.</text>
</comment>
<evidence type="ECO:0000256" key="5">
    <source>
        <dbReference type="HAMAP-Rule" id="MF_01326"/>
    </source>
</evidence>
<organism evidence="7 8">
    <name type="scientific">Symbiobacterium thermophilum</name>
    <dbReference type="NCBI Taxonomy" id="2734"/>
    <lineage>
        <taxon>Bacteria</taxon>
        <taxon>Bacillati</taxon>
        <taxon>Bacillota</taxon>
        <taxon>Clostridia</taxon>
        <taxon>Eubacteriales</taxon>
        <taxon>Symbiobacteriaceae</taxon>
        <taxon>Symbiobacterium</taxon>
    </lineage>
</organism>
<comment type="function">
    <text evidence="5">One of the proteins that surrounds the polypeptide exit tunnel on the outside of the subunit.</text>
</comment>
<dbReference type="GO" id="GO:0006412">
    <property type="term" value="P:translation"/>
    <property type="evidence" value="ECO:0007669"/>
    <property type="project" value="UniProtKB-UniRule"/>
</dbReference>
<dbReference type="InterPro" id="IPR014722">
    <property type="entry name" value="Rib_uL2_dom2"/>
</dbReference>
<dbReference type="HAMAP" id="MF_01326_B">
    <property type="entry name" value="Ribosomal_uL24_B"/>
    <property type="match status" value="1"/>
</dbReference>
<dbReference type="InterPro" id="IPR005824">
    <property type="entry name" value="KOW"/>
</dbReference>
<dbReference type="EMBL" id="LWLV01000030">
    <property type="protein sequence ID" value="OTA42223.1"/>
    <property type="molecule type" value="Genomic_DNA"/>
</dbReference>
<dbReference type="Pfam" id="PF00467">
    <property type="entry name" value="KOW"/>
    <property type="match status" value="1"/>
</dbReference>
<feature type="domain" description="KOW" evidence="6">
    <location>
        <begin position="7"/>
        <end position="34"/>
    </location>
</feature>
<sequence>MHNGKVHVKKDEIVVVIAGKDKGKQGKVLRVLPKENRVVVEGVNMVKKHVKPSAKNPNGGIIEMEAPIHASNVMSLAKIEAKKAKKKG</sequence>
<dbReference type="CDD" id="cd06089">
    <property type="entry name" value="KOW_RPL26"/>
    <property type="match status" value="1"/>
</dbReference>
<keyword evidence="5" id="KW-0694">RNA-binding</keyword>
<proteinExistence type="inferred from homology"/>
<evidence type="ECO:0000256" key="3">
    <source>
        <dbReference type="ARBA" id="ARBA00023274"/>
    </source>
</evidence>
<dbReference type="InterPro" id="IPR008991">
    <property type="entry name" value="Translation_prot_SH3-like_sf"/>
</dbReference>
<dbReference type="InterPro" id="IPR057264">
    <property type="entry name" value="Ribosomal_uL24_C"/>
</dbReference>
<evidence type="ECO:0000256" key="4">
    <source>
        <dbReference type="ARBA" id="ARBA00035206"/>
    </source>
</evidence>
<dbReference type="GO" id="GO:0003735">
    <property type="term" value="F:structural constituent of ribosome"/>
    <property type="evidence" value="ECO:0007669"/>
    <property type="project" value="InterPro"/>
</dbReference>
<dbReference type="Proteomes" id="UP000194267">
    <property type="component" value="Unassembled WGS sequence"/>
</dbReference>
<dbReference type="GO" id="GO:1990904">
    <property type="term" value="C:ribonucleoprotein complex"/>
    <property type="evidence" value="ECO:0007669"/>
    <property type="project" value="UniProtKB-KW"/>
</dbReference>
<keyword evidence="5" id="KW-0699">rRNA-binding</keyword>
<protein>
    <recommendedName>
        <fullName evidence="4 5">Large ribosomal subunit protein uL24</fullName>
    </recommendedName>
</protein>
<comment type="subunit">
    <text evidence="5">Part of the 50S ribosomal subunit.</text>
</comment>
<keyword evidence="2 5" id="KW-0689">Ribosomal protein</keyword>
<keyword evidence="3 5" id="KW-0687">Ribonucleoprotein</keyword>
<dbReference type="GO" id="GO:0005840">
    <property type="term" value="C:ribosome"/>
    <property type="evidence" value="ECO:0007669"/>
    <property type="project" value="UniProtKB-KW"/>
</dbReference>
<name>A0A1Y2TAG2_SYMTR</name>